<feature type="region of interest" description="Disordered" evidence="1">
    <location>
        <begin position="241"/>
        <end position="265"/>
    </location>
</feature>
<evidence type="ECO:0000313" key="3">
    <source>
        <dbReference type="RefSeq" id="XP_019894191.1"/>
    </source>
</evidence>
<dbReference type="AlphaFoldDB" id="A0A9J7DKP5"/>
<dbReference type="VEuPathDB" id="VectorBase:MDOMA2_010493"/>
<reference evidence="3" key="1">
    <citation type="submission" date="2025-08" db="UniProtKB">
        <authorList>
            <consortium name="RefSeq"/>
        </authorList>
    </citation>
    <scope>IDENTIFICATION</scope>
    <source>
        <strain evidence="3">Aabys</strain>
        <tissue evidence="3">Whole body</tissue>
    </source>
</reference>
<protein>
    <submittedName>
        <fullName evidence="3">Uncharacterized protein LOC109613601</fullName>
    </submittedName>
</protein>
<feature type="compositionally biased region" description="Polar residues" evidence="1">
    <location>
        <begin position="155"/>
        <end position="180"/>
    </location>
</feature>
<sequence>MATTQYKSSRFIILALKEQDMATASLQPQGYKSKSQVFETDDDERHLNCQLQMAETFNTASSYVNAGDDDKRNVLKDRKDVLWQQHSGDVQLTRINQVNRHQIAMPQCCPNNIDNYQRLSLSQHHCQESGYVLYLFEVLPTCHAKSPKDNRLQRHASTNYPGHGKSATNVSSHPSMQANDIDNHAQRGNYADYGQVKYQSNLSDDHDVIFGTADKVFGQQCIWMESRIEWLSKLEARSEEVAPKKGSQLINELQIRRPSEGQLPK</sequence>
<evidence type="ECO:0000313" key="2">
    <source>
        <dbReference type="Proteomes" id="UP001652621"/>
    </source>
</evidence>
<evidence type="ECO:0000256" key="1">
    <source>
        <dbReference type="SAM" id="MobiDB-lite"/>
    </source>
</evidence>
<dbReference type="GeneID" id="109613601"/>
<dbReference type="KEGG" id="mde:109613601"/>
<name>A0A9J7DKP5_MUSDO</name>
<feature type="region of interest" description="Disordered" evidence="1">
    <location>
        <begin position="147"/>
        <end position="181"/>
    </location>
</feature>
<keyword evidence="2" id="KW-1185">Reference proteome</keyword>
<gene>
    <name evidence="3" type="primary">LOC109613601</name>
</gene>
<organism evidence="2 3">
    <name type="scientific">Musca domestica</name>
    <name type="common">House fly</name>
    <dbReference type="NCBI Taxonomy" id="7370"/>
    <lineage>
        <taxon>Eukaryota</taxon>
        <taxon>Metazoa</taxon>
        <taxon>Ecdysozoa</taxon>
        <taxon>Arthropoda</taxon>
        <taxon>Hexapoda</taxon>
        <taxon>Insecta</taxon>
        <taxon>Pterygota</taxon>
        <taxon>Neoptera</taxon>
        <taxon>Endopterygota</taxon>
        <taxon>Diptera</taxon>
        <taxon>Brachycera</taxon>
        <taxon>Muscomorpha</taxon>
        <taxon>Muscoidea</taxon>
        <taxon>Muscidae</taxon>
        <taxon>Musca</taxon>
    </lineage>
</organism>
<proteinExistence type="predicted"/>
<accession>A0A9J7DKP5</accession>
<dbReference type="Proteomes" id="UP001652621">
    <property type="component" value="Unplaced"/>
</dbReference>
<dbReference type="RefSeq" id="XP_019894191.1">
    <property type="nucleotide sequence ID" value="XM_020038632.2"/>
</dbReference>